<dbReference type="Proteomes" id="UP000261222">
    <property type="component" value="Unassembled WGS sequence"/>
</dbReference>
<dbReference type="RefSeq" id="WP_055056182.1">
    <property type="nucleotide sequence ID" value="NZ_CZBA01000010.1"/>
</dbReference>
<dbReference type="EMBL" id="QSUB01000001">
    <property type="protein sequence ID" value="RGN07668.1"/>
    <property type="molecule type" value="Genomic_DNA"/>
</dbReference>
<proteinExistence type="predicted"/>
<gene>
    <name evidence="3" type="ORF">DW767_06250</name>
    <name evidence="2" type="ORF">DXB81_03975</name>
</gene>
<evidence type="ECO:0000313" key="4">
    <source>
        <dbReference type="Proteomes" id="UP000261222"/>
    </source>
</evidence>
<dbReference type="EMBL" id="QSJW01000003">
    <property type="protein sequence ID" value="RHE14118.1"/>
    <property type="molecule type" value="Genomic_DNA"/>
</dbReference>
<evidence type="ECO:0000313" key="2">
    <source>
        <dbReference type="EMBL" id="RGN07668.1"/>
    </source>
</evidence>
<evidence type="ECO:0000313" key="5">
    <source>
        <dbReference type="Proteomes" id="UP000284644"/>
    </source>
</evidence>
<comment type="caution">
    <text evidence="2">The sequence shown here is derived from an EMBL/GenBank/DDBJ whole genome shotgun (WGS) entry which is preliminary data.</text>
</comment>
<dbReference type="OrthoDB" id="2085104at2"/>
<sequence length="203" mass="23924">MRKNDIVIELVLGCERGGRMKRKALYLDDSEKELDALLENEDFWKPGKSEWDSEILDITNKQRELEESQYVKSRSNEAYCYLLSKLYPMAEKVAYAQGWDMILNIDEEEHTATLGCCGRFLIKTEGDDGTLENFLSQAMEFSEQCFFSAHNDLIKINFIFNLYEKEKIADHSKEIEALKKQLEDNQEKVREYLLEEMVDEYRK</sequence>
<feature type="coiled-coil region" evidence="1">
    <location>
        <begin position="165"/>
        <end position="195"/>
    </location>
</feature>
<evidence type="ECO:0000313" key="3">
    <source>
        <dbReference type="EMBL" id="RHE14118.1"/>
    </source>
</evidence>
<name>A0A3E5AC20_9FIRM</name>
<dbReference type="AlphaFoldDB" id="A0A3E5AC20"/>
<protein>
    <submittedName>
        <fullName evidence="2">Uncharacterized protein</fullName>
    </submittedName>
</protein>
<dbReference type="Proteomes" id="UP000284644">
    <property type="component" value="Unassembled WGS sequence"/>
</dbReference>
<accession>A0A3E5AC20</accession>
<keyword evidence="1" id="KW-0175">Coiled coil</keyword>
<organism evidence="2 4">
    <name type="scientific">Blautia obeum</name>
    <dbReference type="NCBI Taxonomy" id="40520"/>
    <lineage>
        <taxon>Bacteria</taxon>
        <taxon>Bacillati</taxon>
        <taxon>Bacillota</taxon>
        <taxon>Clostridia</taxon>
        <taxon>Lachnospirales</taxon>
        <taxon>Lachnospiraceae</taxon>
        <taxon>Blautia</taxon>
    </lineage>
</organism>
<evidence type="ECO:0000256" key="1">
    <source>
        <dbReference type="SAM" id="Coils"/>
    </source>
</evidence>
<reference evidence="4 5" key="1">
    <citation type="submission" date="2018-08" db="EMBL/GenBank/DDBJ databases">
        <title>A genome reference for cultivated species of the human gut microbiota.</title>
        <authorList>
            <person name="Zou Y."/>
            <person name="Xue W."/>
            <person name="Luo G."/>
        </authorList>
    </citation>
    <scope>NUCLEOTIDE SEQUENCE [LARGE SCALE GENOMIC DNA]</scope>
    <source>
        <strain evidence="3 5">AM29-25AC</strain>
        <strain evidence="2 4">OM06-11AA</strain>
    </source>
</reference>